<dbReference type="Gene3D" id="2.10.90.10">
    <property type="entry name" value="Cystine-knot cytokines"/>
    <property type="match status" value="1"/>
</dbReference>
<comment type="caution">
    <text evidence="4">Lacks conserved residue(s) required for the propagation of feature annotation.</text>
</comment>
<gene>
    <name evidence="7" type="ORF">EGK_05845</name>
</gene>
<dbReference type="Proteomes" id="UP000013456">
    <property type="component" value="Chromosome 14"/>
</dbReference>
<dbReference type="InterPro" id="IPR029034">
    <property type="entry name" value="Cystine-knot_cytokine"/>
</dbReference>
<dbReference type="SMART" id="SM00041">
    <property type="entry name" value="CT"/>
    <property type="match status" value="1"/>
</dbReference>
<feature type="region of interest" description="Disordered" evidence="5">
    <location>
        <begin position="56"/>
        <end position="87"/>
    </location>
</feature>
<comment type="subcellular location">
    <subcellularLocation>
        <location evidence="1">Secreted</location>
    </subcellularLocation>
</comment>
<feature type="non-terminal residue" evidence="7">
    <location>
        <position position="87"/>
    </location>
</feature>
<dbReference type="PROSITE" id="PS01225">
    <property type="entry name" value="CTCK_2"/>
    <property type="match status" value="1"/>
</dbReference>
<reference evidence="7" key="1">
    <citation type="journal article" date="2011" name="Nat. Biotechnol.">
        <title>Genome sequencing and comparison of two nonhuman primate animal models, the cynomolgus and Chinese rhesus macaques.</title>
        <authorList>
            <person name="Yan G."/>
            <person name="Zhang G."/>
            <person name="Fang X."/>
            <person name="Zhang Y."/>
            <person name="Li C."/>
            <person name="Ling F."/>
            <person name="Cooper D.N."/>
            <person name="Li Q."/>
            <person name="Li Y."/>
            <person name="van Gool A.J."/>
            <person name="Du H."/>
            <person name="Chen J."/>
            <person name="Chen R."/>
            <person name="Zhang P."/>
            <person name="Huang Z."/>
            <person name="Thompson J.R."/>
            <person name="Meng Y."/>
            <person name="Bai Y."/>
            <person name="Wang J."/>
            <person name="Zhuo M."/>
            <person name="Wang T."/>
            <person name="Huang Y."/>
            <person name="Wei L."/>
            <person name="Li J."/>
            <person name="Wang Z."/>
            <person name="Hu H."/>
            <person name="Yang P."/>
            <person name="Le L."/>
            <person name="Stenson P.D."/>
            <person name="Li B."/>
            <person name="Liu X."/>
            <person name="Ball E.V."/>
            <person name="An N."/>
            <person name="Huang Q."/>
            <person name="Zhang Y."/>
            <person name="Fan W."/>
            <person name="Zhang X."/>
            <person name="Li Y."/>
            <person name="Wang W."/>
            <person name="Katze M.G."/>
            <person name="Su B."/>
            <person name="Nielsen R."/>
            <person name="Yang H."/>
            <person name="Wang J."/>
            <person name="Wang X."/>
            <person name="Wang J."/>
        </authorList>
    </citation>
    <scope>NUCLEOTIDE SEQUENCE [LARGE SCALE GENOMIC DNA]</scope>
    <source>
        <strain evidence="7">CR-5</strain>
    </source>
</reference>
<accession>G7NBK4</accession>
<evidence type="ECO:0000256" key="5">
    <source>
        <dbReference type="SAM" id="MobiDB-lite"/>
    </source>
</evidence>
<evidence type="ECO:0000256" key="2">
    <source>
        <dbReference type="ARBA" id="ARBA00022525"/>
    </source>
</evidence>
<dbReference type="InterPro" id="IPR006207">
    <property type="entry name" value="Cys_knot_C"/>
</dbReference>
<evidence type="ECO:0000256" key="1">
    <source>
        <dbReference type="ARBA" id="ARBA00004613"/>
    </source>
</evidence>
<evidence type="ECO:0000259" key="6">
    <source>
        <dbReference type="PROSITE" id="PS01225"/>
    </source>
</evidence>
<feature type="domain" description="CTCK" evidence="6">
    <location>
        <begin position="1"/>
        <end position="53"/>
    </location>
</feature>
<proteinExistence type="predicted"/>
<keyword evidence="3" id="KW-1015">Disulfide bond</keyword>
<sequence>YSFEGNMVEHRCQCCQELRTSLRNVTLHCADGSSRTFSFTEVEQCGCMGRRCPAPGDTQHSEEMGPEQSQEAGSGSWERGTRVSPVH</sequence>
<dbReference type="PROSITE" id="PS01185">
    <property type="entry name" value="CTCK_1"/>
    <property type="match status" value="1"/>
</dbReference>
<protein>
    <recommendedName>
        <fullName evidence="6">CTCK domain-containing protein</fullName>
    </recommendedName>
</protein>
<keyword evidence="2" id="KW-0964">Secreted</keyword>
<evidence type="ECO:0000313" key="7">
    <source>
        <dbReference type="EMBL" id="EHH22554.1"/>
    </source>
</evidence>
<name>G7NBK4_MACMU</name>
<dbReference type="EMBL" id="CM001266">
    <property type="protein sequence ID" value="EHH22554.1"/>
    <property type="molecule type" value="Genomic_DNA"/>
</dbReference>
<evidence type="ECO:0000256" key="3">
    <source>
        <dbReference type="ARBA" id="ARBA00023157"/>
    </source>
</evidence>
<dbReference type="GO" id="GO:0005576">
    <property type="term" value="C:extracellular region"/>
    <property type="evidence" value="ECO:0007669"/>
    <property type="project" value="UniProtKB-SubCell"/>
</dbReference>
<feature type="non-terminal residue" evidence="7">
    <location>
        <position position="1"/>
    </location>
</feature>
<dbReference type="HOGENOM" id="CLU_2418769_0_0_1"/>
<organism evidence="7">
    <name type="scientific">Macaca mulatta</name>
    <name type="common">Rhesus macaque</name>
    <dbReference type="NCBI Taxonomy" id="9544"/>
    <lineage>
        <taxon>Eukaryota</taxon>
        <taxon>Metazoa</taxon>
        <taxon>Chordata</taxon>
        <taxon>Craniata</taxon>
        <taxon>Vertebrata</taxon>
        <taxon>Euteleostomi</taxon>
        <taxon>Mammalia</taxon>
        <taxon>Eutheria</taxon>
        <taxon>Euarchontoglires</taxon>
        <taxon>Primates</taxon>
        <taxon>Haplorrhini</taxon>
        <taxon>Catarrhini</taxon>
        <taxon>Cercopithecidae</taxon>
        <taxon>Cercopithecinae</taxon>
        <taxon>Macaca</taxon>
    </lineage>
</organism>
<dbReference type="AlphaFoldDB" id="G7NBK4"/>
<evidence type="ECO:0000256" key="4">
    <source>
        <dbReference type="PROSITE-ProRule" id="PRU00039"/>
    </source>
</evidence>